<evidence type="ECO:0000256" key="12">
    <source>
        <dbReference type="ARBA" id="ARBA00022989"/>
    </source>
</evidence>
<gene>
    <name evidence="24" type="primary">WAK2_20</name>
    <name evidence="24" type="ORF">CK203_087888</name>
</gene>
<evidence type="ECO:0000256" key="6">
    <source>
        <dbReference type="ARBA" id="ARBA00022692"/>
    </source>
</evidence>
<dbReference type="AlphaFoldDB" id="A0A438DQY9"/>
<dbReference type="CDD" id="cd00054">
    <property type="entry name" value="EGF_CA"/>
    <property type="match status" value="1"/>
</dbReference>
<dbReference type="InterPro" id="IPR011009">
    <property type="entry name" value="Kinase-like_dom_sf"/>
</dbReference>
<dbReference type="PROSITE" id="PS00108">
    <property type="entry name" value="PROTEIN_KINASE_ST"/>
    <property type="match status" value="1"/>
</dbReference>
<evidence type="ECO:0000256" key="18">
    <source>
        <dbReference type="ARBA" id="ARBA00058961"/>
    </source>
</evidence>
<dbReference type="SMART" id="SM00179">
    <property type="entry name" value="EGF_CA"/>
    <property type="match status" value="1"/>
</dbReference>
<proteinExistence type="predicted"/>
<evidence type="ECO:0000256" key="5">
    <source>
        <dbReference type="ARBA" id="ARBA00022679"/>
    </source>
</evidence>
<dbReference type="PROSITE" id="PS00107">
    <property type="entry name" value="PROTEIN_KINASE_ATP"/>
    <property type="match status" value="1"/>
</dbReference>
<evidence type="ECO:0000256" key="4">
    <source>
        <dbReference type="ARBA" id="ARBA00022553"/>
    </source>
</evidence>
<keyword evidence="2" id="KW-0723">Serine/threonine-protein kinase</keyword>
<dbReference type="CDD" id="cd14066">
    <property type="entry name" value="STKc_IRAK"/>
    <property type="match status" value="1"/>
</dbReference>
<evidence type="ECO:0000256" key="10">
    <source>
        <dbReference type="ARBA" id="ARBA00022777"/>
    </source>
</evidence>
<evidence type="ECO:0000313" key="25">
    <source>
        <dbReference type="Proteomes" id="UP000288805"/>
    </source>
</evidence>
<dbReference type="PROSITE" id="PS50011">
    <property type="entry name" value="PROTEIN_KINASE_DOM"/>
    <property type="match status" value="1"/>
</dbReference>
<dbReference type="GO" id="GO:0030247">
    <property type="term" value="F:polysaccharide binding"/>
    <property type="evidence" value="ECO:0007669"/>
    <property type="project" value="InterPro"/>
</dbReference>
<dbReference type="SUPFAM" id="SSF56112">
    <property type="entry name" value="Protein kinase-like (PK-like)"/>
    <property type="match status" value="1"/>
</dbReference>
<evidence type="ECO:0000256" key="1">
    <source>
        <dbReference type="ARBA" id="ARBA00004479"/>
    </source>
</evidence>
<evidence type="ECO:0000256" key="9">
    <source>
        <dbReference type="ARBA" id="ARBA00022741"/>
    </source>
</evidence>
<keyword evidence="8" id="KW-0677">Repeat</keyword>
<dbReference type="GO" id="GO:0004674">
    <property type="term" value="F:protein serine/threonine kinase activity"/>
    <property type="evidence" value="ECO:0007669"/>
    <property type="project" value="UniProtKB-KW"/>
</dbReference>
<feature type="domain" description="EGF-like" evidence="23">
    <location>
        <begin position="298"/>
        <end position="334"/>
    </location>
</feature>
<dbReference type="Pfam" id="PF13947">
    <property type="entry name" value="GUB_WAK_bind"/>
    <property type="match status" value="1"/>
</dbReference>
<comment type="catalytic activity">
    <reaction evidence="17">
        <text>L-threonyl-[protein] + ATP = O-phospho-L-threonyl-[protein] + ADP + H(+)</text>
        <dbReference type="Rhea" id="RHEA:46608"/>
        <dbReference type="Rhea" id="RHEA-COMP:11060"/>
        <dbReference type="Rhea" id="RHEA-COMP:11605"/>
        <dbReference type="ChEBI" id="CHEBI:15378"/>
        <dbReference type="ChEBI" id="CHEBI:30013"/>
        <dbReference type="ChEBI" id="CHEBI:30616"/>
        <dbReference type="ChEBI" id="CHEBI:61977"/>
        <dbReference type="ChEBI" id="CHEBI:456216"/>
    </reaction>
</comment>
<protein>
    <submittedName>
        <fullName evidence="24">Wall-associated receptor kinase 2</fullName>
    </submittedName>
</protein>
<dbReference type="PANTHER" id="PTHR27005">
    <property type="entry name" value="WALL-ASSOCIATED RECEPTOR KINASE-LIKE 21"/>
    <property type="match status" value="1"/>
</dbReference>
<dbReference type="FunFam" id="1.10.510.10:FF:000084">
    <property type="entry name" value="Wall-associated receptor kinase 2"/>
    <property type="match status" value="1"/>
</dbReference>
<dbReference type="SMART" id="SM00181">
    <property type="entry name" value="EGF"/>
    <property type="match status" value="2"/>
</dbReference>
<evidence type="ECO:0000256" key="14">
    <source>
        <dbReference type="ARBA" id="ARBA00023157"/>
    </source>
</evidence>
<keyword evidence="4" id="KW-0597">Phosphoprotein</keyword>
<evidence type="ECO:0000313" key="24">
    <source>
        <dbReference type="EMBL" id="RVW37854.1"/>
    </source>
</evidence>
<keyword evidence="15" id="KW-0325">Glycoprotein</keyword>
<keyword evidence="9 20" id="KW-0547">Nucleotide-binding</keyword>
<keyword evidence="3 19" id="KW-0245">EGF-like domain</keyword>
<evidence type="ECO:0000256" key="3">
    <source>
        <dbReference type="ARBA" id="ARBA00022536"/>
    </source>
</evidence>
<dbReference type="GO" id="GO:0007166">
    <property type="term" value="P:cell surface receptor signaling pathway"/>
    <property type="evidence" value="ECO:0007669"/>
    <property type="project" value="InterPro"/>
</dbReference>
<feature type="binding site" evidence="20">
    <location>
        <position position="453"/>
    </location>
    <ligand>
        <name>ATP</name>
        <dbReference type="ChEBI" id="CHEBI:30616"/>
    </ligand>
</feature>
<dbReference type="FunFam" id="2.10.25.10:FF:000038">
    <property type="entry name" value="Fibrillin 2"/>
    <property type="match status" value="1"/>
</dbReference>
<keyword evidence="7 21" id="KW-0732">Signal</keyword>
<dbReference type="SUPFAM" id="SSF57196">
    <property type="entry name" value="EGF/Laminin"/>
    <property type="match status" value="1"/>
</dbReference>
<dbReference type="Gene3D" id="3.30.200.20">
    <property type="entry name" value="Phosphorylase Kinase, domain 1"/>
    <property type="match status" value="1"/>
</dbReference>
<dbReference type="Gene3D" id="2.10.25.10">
    <property type="entry name" value="Laminin"/>
    <property type="match status" value="2"/>
</dbReference>
<sequence>MCSLGMVVQLALVGLLLLPSAAAATAGQAKEGCLDRCGNVSIPYPFGTNEHCYLSRYFLVTCDNSSDTHKLLLGELSPKRDNVQVLNISREGELRILNYISRDCRRDSSGEVDDLYSSVSRLRSGRFNISSTRNKFTMVGCDTFAWFEGQIGEEKYRTGCMSLCDSIADVQNGSRSGTGCCQTSIPDGLSAINLTLGSFNNYTEIWEFNPCGYAFVVEESQFNFSSNDLRDLKIIEKLPMVFDWAFGKETCQVDVNNQTNYACKGNSTCNKRKTGWGYLCNCSEGYQGNPYLEPGCQDINECENSILNKCENPKTCVNTQGNHTCSCPMWYHGDGRKDGEGCIFNHLQMIHAAMGQYWNFLGRISGGQHLAVLGFEENKVRQTQKEIFSTNGGSELRQQLSGQGSIERIKNFTSEELEKATKNYDESNIIGRGGFGTVYKGTLTDGRIVAIKKSKMVERIQGKDFINEVGILSQINHRHVIQLLGCCLETRVPLLVYELINNGTLSDHIYDENKASAIMWETRLRIAIQTAEALYYLHSVASSPIVHRDVKSTNILLDEEYNAKICDFGASRLVPLDQNQLSTAVQGTPGYLDPESLQTNRVTEKSDVYSFGVVLVELLTGKKALFFDRPKEQRILTMFFLFALKDDSLFQVLEDCIVNNGNHMQILKVAQLAKRCLSIKGEDRPTMKEVVLELEMIRMIGENAEQNPEENTYLLGESYAHYHLGGGESSIATHSMASSFLLPVSDAR</sequence>
<dbReference type="PROSITE" id="PS50026">
    <property type="entry name" value="EGF_3"/>
    <property type="match status" value="1"/>
</dbReference>
<evidence type="ECO:0000256" key="7">
    <source>
        <dbReference type="ARBA" id="ARBA00022729"/>
    </source>
</evidence>
<dbReference type="FunFam" id="3.30.200.20:FF:000043">
    <property type="entry name" value="Wall-associated receptor kinase 2"/>
    <property type="match status" value="1"/>
</dbReference>
<keyword evidence="14" id="KW-1015">Disulfide bond</keyword>
<dbReference type="InterPro" id="IPR017441">
    <property type="entry name" value="Protein_kinase_ATP_BS"/>
</dbReference>
<keyword evidence="13" id="KW-0472">Membrane</keyword>
<dbReference type="InterPro" id="IPR008271">
    <property type="entry name" value="Ser/Thr_kinase_AS"/>
</dbReference>
<evidence type="ECO:0000256" key="2">
    <source>
        <dbReference type="ARBA" id="ARBA00022527"/>
    </source>
</evidence>
<evidence type="ECO:0000259" key="22">
    <source>
        <dbReference type="PROSITE" id="PS50011"/>
    </source>
</evidence>
<keyword evidence="5" id="KW-0808">Transferase</keyword>
<evidence type="ECO:0000256" key="20">
    <source>
        <dbReference type="PROSITE-ProRule" id="PRU10141"/>
    </source>
</evidence>
<dbReference type="InterPro" id="IPR000719">
    <property type="entry name" value="Prot_kinase_dom"/>
</dbReference>
<keyword evidence="11 20" id="KW-0067">ATP-binding</keyword>
<feature type="chain" id="PRO_5019539288" evidence="21">
    <location>
        <begin position="24"/>
        <end position="748"/>
    </location>
</feature>
<dbReference type="InterPro" id="IPR025287">
    <property type="entry name" value="WAK_GUB"/>
</dbReference>
<evidence type="ECO:0000256" key="8">
    <source>
        <dbReference type="ARBA" id="ARBA00022737"/>
    </source>
</evidence>
<organism evidence="24 25">
    <name type="scientific">Vitis vinifera</name>
    <name type="common">Grape</name>
    <dbReference type="NCBI Taxonomy" id="29760"/>
    <lineage>
        <taxon>Eukaryota</taxon>
        <taxon>Viridiplantae</taxon>
        <taxon>Streptophyta</taxon>
        <taxon>Embryophyta</taxon>
        <taxon>Tracheophyta</taxon>
        <taxon>Spermatophyta</taxon>
        <taxon>Magnoliopsida</taxon>
        <taxon>eudicotyledons</taxon>
        <taxon>Gunneridae</taxon>
        <taxon>Pentapetalae</taxon>
        <taxon>rosids</taxon>
        <taxon>Vitales</taxon>
        <taxon>Vitaceae</taxon>
        <taxon>Viteae</taxon>
        <taxon>Vitis</taxon>
    </lineage>
</organism>
<feature type="signal peptide" evidence="21">
    <location>
        <begin position="1"/>
        <end position="23"/>
    </location>
</feature>
<comment type="catalytic activity">
    <reaction evidence="16">
        <text>L-seryl-[protein] + ATP = O-phospho-L-seryl-[protein] + ADP + H(+)</text>
        <dbReference type="Rhea" id="RHEA:17989"/>
        <dbReference type="Rhea" id="RHEA-COMP:9863"/>
        <dbReference type="Rhea" id="RHEA-COMP:11604"/>
        <dbReference type="ChEBI" id="CHEBI:15378"/>
        <dbReference type="ChEBI" id="CHEBI:29999"/>
        <dbReference type="ChEBI" id="CHEBI:30616"/>
        <dbReference type="ChEBI" id="CHEBI:83421"/>
        <dbReference type="ChEBI" id="CHEBI:456216"/>
    </reaction>
</comment>
<dbReference type="InterPro" id="IPR000742">
    <property type="entry name" value="EGF"/>
</dbReference>
<evidence type="ECO:0000256" key="16">
    <source>
        <dbReference type="ARBA" id="ARBA00047558"/>
    </source>
</evidence>
<dbReference type="Pfam" id="PF00069">
    <property type="entry name" value="Pkinase"/>
    <property type="match status" value="1"/>
</dbReference>
<comment type="subcellular location">
    <subcellularLocation>
        <location evidence="1">Membrane</location>
        <topology evidence="1">Single-pass type I membrane protein</topology>
    </subcellularLocation>
</comment>
<evidence type="ECO:0000256" key="21">
    <source>
        <dbReference type="SAM" id="SignalP"/>
    </source>
</evidence>
<feature type="domain" description="Protein kinase" evidence="22">
    <location>
        <begin position="424"/>
        <end position="697"/>
    </location>
</feature>
<dbReference type="Gene3D" id="1.10.510.10">
    <property type="entry name" value="Transferase(Phosphotransferase) domain 1"/>
    <property type="match status" value="1"/>
</dbReference>
<evidence type="ECO:0000256" key="11">
    <source>
        <dbReference type="ARBA" id="ARBA00022840"/>
    </source>
</evidence>
<dbReference type="GO" id="GO:0005509">
    <property type="term" value="F:calcium ion binding"/>
    <property type="evidence" value="ECO:0007669"/>
    <property type="project" value="InterPro"/>
</dbReference>
<keyword evidence="24" id="KW-0675">Receptor</keyword>
<dbReference type="GO" id="GO:0005524">
    <property type="term" value="F:ATP binding"/>
    <property type="evidence" value="ECO:0007669"/>
    <property type="project" value="UniProtKB-UniRule"/>
</dbReference>
<reference evidence="24 25" key="1">
    <citation type="journal article" date="2018" name="PLoS Genet.">
        <title>Population sequencing reveals clonal diversity and ancestral inbreeding in the grapevine cultivar Chardonnay.</title>
        <authorList>
            <person name="Roach M.J."/>
            <person name="Johnson D.L."/>
            <person name="Bohlmann J."/>
            <person name="van Vuuren H.J."/>
            <person name="Jones S.J."/>
            <person name="Pretorius I.S."/>
            <person name="Schmidt S.A."/>
            <person name="Borneman A.R."/>
        </authorList>
    </citation>
    <scope>NUCLEOTIDE SEQUENCE [LARGE SCALE GENOMIC DNA]</scope>
    <source>
        <strain evidence="25">cv. Chardonnay</strain>
        <tissue evidence="24">Leaf</tissue>
    </source>
</reference>
<dbReference type="Proteomes" id="UP000288805">
    <property type="component" value="Unassembled WGS sequence"/>
</dbReference>
<comment type="caution">
    <text evidence="24">The sequence shown here is derived from an EMBL/GenBank/DDBJ whole genome shotgun (WGS) entry which is preliminary data.</text>
</comment>
<name>A0A438DQY9_VITVI</name>
<comment type="caution">
    <text evidence="19">Lacks conserved residue(s) required for the propagation of feature annotation.</text>
</comment>
<evidence type="ECO:0000256" key="17">
    <source>
        <dbReference type="ARBA" id="ARBA00047951"/>
    </source>
</evidence>
<comment type="function">
    <text evidence="18">Serine/threonine-protein kinase that may function as a signaling receptor of extracellular matrix component. Binding to pectin may have significance in the control of cell expansion, morphogenesis and development.</text>
</comment>
<keyword evidence="12" id="KW-1133">Transmembrane helix</keyword>
<keyword evidence="10 24" id="KW-0418">Kinase</keyword>
<dbReference type="InterPro" id="IPR045274">
    <property type="entry name" value="WAK-like"/>
</dbReference>
<dbReference type="PANTHER" id="PTHR27005:SF468">
    <property type="entry name" value="OS01G0310500 PROTEIN"/>
    <property type="match status" value="1"/>
</dbReference>
<dbReference type="GO" id="GO:0016020">
    <property type="term" value="C:membrane"/>
    <property type="evidence" value="ECO:0007669"/>
    <property type="project" value="UniProtKB-SubCell"/>
</dbReference>
<evidence type="ECO:0000259" key="23">
    <source>
        <dbReference type="PROSITE" id="PS50026"/>
    </source>
</evidence>
<dbReference type="SMART" id="SM00220">
    <property type="entry name" value="S_TKc"/>
    <property type="match status" value="1"/>
</dbReference>
<evidence type="ECO:0000256" key="19">
    <source>
        <dbReference type="PROSITE-ProRule" id="PRU00076"/>
    </source>
</evidence>
<dbReference type="EMBL" id="QGNW01001523">
    <property type="protein sequence ID" value="RVW37854.1"/>
    <property type="molecule type" value="Genomic_DNA"/>
</dbReference>
<keyword evidence="6" id="KW-0812">Transmembrane</keyword>
<evidence type="ECO:0000256" key="13">
    <source>
        <dbReference type="ARBA" id="ARBA00023136"/>
    </source>
</evidence>
<dbReference type="InterPro" id="IPR001881">
    <property type="entry name" value="EGF-like_Ca-bd_dom"/>
</dbReference>
<accession>A0A438DQY9</accession>
<evidence type="ECO:0000256" key="15">
    <source>
        <dbReference type="ARBA" id="ARBA00023180"/>
    </source>
</evidence>